<dbReference type="InterPro" id="IPR052553">
    <property type="entry name" value="CbiG_hydrolase"/>
</dbReference>
<dbReference type="AlphaFoldDB" id="A0A2M9XFD3"/>
<organism evidence="4 5">
    <name type="scientific">Leptospira hartskeerlii</name>
    <dbReference type="NCBI Taxonomy" id="2023177"/>
    <lineage>
        <taxon>Bacteria</taxon>
        <taxon>Pseudomonadati</taxon>
        <taxon>Spirochaetota</taxon>
        <taxon>Spirochaetia</taxon>
        <taxon>Leptospirales</taxon>
        <taxon>Leptospiraceae</taxon>
        <taxon>Leptospira</taxon>
    </lineage>
</organism>
<evidence type="ECO:0000313" key="5">
    <source>
        <dbReference type="Proteomes" id="UP000232196"/>
    </source>
</evidence>
<dbReference type="Proteomes" id="UP000232196">
    <property type="component" value="Unassembled WGS sequence"/>
</dbReference>
<feature type="domain" description="Cobalamin biosynthesis central region" evidence="3">
    <location>
        <begin position="143"/>
        <end position="239"/>
    </location>
</feature>
<dbReference type="Pfam" id="PF11761">
    <property type="entry name" value="CbiG_mid"/>
    <property type="match status" value="1"/>
</dbReference>
<comment type="caution">
    <text evidence="4">The sequence shown here is derived from an EMBL/GenBank/DDBJ whole genome shotgun (WGS) entry which is preliminary data.</text>
</comment>
<dbReference type="InterPro" id="IPR021745">
    <property type="entry name" value="CbiG_mid"/>
</dbReference>
<feature type="domain" description="CobE/GbiG C-terminal" evidence="1">
    <location>
        <begin position="242"/>
        <end position="366"/>
    </location>
</feature>
<dbReference type="InterPro" id="IPR038029">
    <property type="entry name" value="GbiG_N_sf"/>
</dbReference>
<proteinExistence type="predicted"/>
<feature type="domain" description="Cobalamin synthesis G N-terminal" evidence="2">
    <location>
        <begin position="57"/>
        <end position="137"/>
    </location>
</feature>
<dbReference type="Gene3D" id="3.30.420.180">
    <property type="entry name" value="CobE/GbiG C-terminal domain"/>
    <property type="match status" value="1"/>
</dbReference>
<dbReference type="SUPFAM" id="SSF159664">
    <property type="entry name" value="CobE/GbiG C-terminal domain-like"/>
    <property type="match status" value="1"/>
</dbReference>
<dbReference type="SUPFAM" id="SSF159672">
    <property type="entry name" value="CbiG N-terminal domain-like"/>
    <property type="match status" value="1"/>
</dbReference>
<evidence type="ECO:0000313" key="4">
    <source>
        <dbReference type="EMBL" id="PJZ26401.1"/>
    </source>
</evidence>
<dbReference type="GO" id="GO:0009236">
    <property type="term" value="P:cobalamin biosynthetic process"/>
    <property type="evidence" value="ECO:0007669"/>
    <property type="project" value="InterPro"/>
</dbReference>
<accession>A0A2M9XFD3</accession>
<evidence type="ECO:0000259" key="3">
    <source>
        <dbReference type="Pfam" id="PF11761"/>
    </source>
</evidence>
<dbReference type="InterPro" id="IPR021744">
    <property type="entry name" value="CbiG_N"/>
</dbReference>
<dbReference type="Gene3D" id="3.40.50.11220">
    <property type="match status" value="1"/>
</dbReference>
<dbReference type="Pfam" id="PF11760">
    <property type="entry name" value="CbiG_N"/>
    <property type="match status" value="1"/>
</dbReference>
<protein>
    <submittedName>
        <fullName evidence="4">Cobalamin biosynthesis protein</fullName>
    </submittedName>
</protein>
<dbReference type="RefSeq" id="WP_100706188.1">
    <property type="nucleotide sequence ID" value="NZ_NPDL01000003.1"/>
</dbReference>
<dbReference type="Pfam" id="PF01890">
    <property type="entry name" value="CbiG_C"/>
    <property type="match status" value="1"/>
</dbReference>
<keyword evidence="5" id="KW-1185">Reference proteome</keyword>
<dbReference type="OrthoDB" id="9781023at2"/>
<dbReference type="PANTHER" id="PTHR37477:SF1">
    <property type="entry name" value="COBALT-PRECORRIN-5A HYDROLASE"/>
    <property type="match status" value="1"/>
</dbReference>
<name>A0A2M9XFD3_9LEPT</name>
<evidence type="ECO:0000259" key="1">
    <source>
        <dbReference type="Pfam" id="PF01890"/>
    </source>
</evidence>
<reference evidence="4 5" key="1">
    <citation type="submission" date="2017-07" db="EMBL/GenBank/DDBJ databases">
        <title>Leptospira spp. isolated from tropical soils.</title>
        <authorList>
            <person name="Thibeaux R."/>
            <person name="Iraola G."/>
            <person name="Ferres I."/>
            <person name="Bierque E."/>
            <person name="Girault D."/>
            <person name="Soupe-Gilbert M.-E."/>
            <person name="Picardeau M."/>
            <person name="Goarant C."/>
        </authorList>
    </citation>
    <scope>NUCLEOTIDE SEQUENCE [LARGE SCALE GENOMIC DNA]</scope>
    <source>
        <strain evidence="4 5">MCA1-C-A1</strain>
    </source>
</reference>
<dbReference type="InterPro" id="IPR036518">
    <property type="entry name" value="CobE/GbiG_C_sf"/>
</dbReference>
<dbReference type="InterPro" id="IPR002750">
    <property type="entry name" value="CobE/GbiG_C"/>
</dbReference>
<gene>
    <name evidence="4" type="ORF">CH357_07885</name>
</gene>
<evidence type="ECO:0000259" key="2">
    <source>
        <dbReference type="Pfam" id="PF11760"/>
    </source>
</evidence>
<dbReference type="PANTHER" id="PTHR37477">
    <property type="entry name" value="COBALT-PRECORRIN-5A HYDROLASE"/>
    <property type="match status" value="1"/>
</dbReference>
<sequence>MIQSRKSYAIYVITKHGLKTGTDLFYSLKEADIFVSPKFISNAPKESKLLSLPMEPTLRQTFMEYDCHIFVISVGAVVRMISPLLVSKKTDPAVLCIDDQAKFTICVLSGHVGRGNFFTQKISDLLENIPVITTASDVSGTLTVDILGRELCWSLEDPDRNVTRACAAVVNETKVLFVQETGEPNFWPLGKDLPKGVEYSTNIENIDPKEYEILLIASDRTDIRTKTPEIYSNSVIYRPKSLVLGLGCDKGIPTEVVENGILKVLKEYNLSFESVKAIASVNAKKEEPAFLGISQKYGWKFITFSAESLDKVGGISEVSKAASEYVGTRSVSEASALLLSGSDRLLVTKQKYKETEGGKNLTVAVARIPFATRSEIPSGSLEKV</sequence>
<dbReference type="EMBL" id="NPDN01000003">
    <property type="protein sequence ID" value="PJZ26401.1"/>
    <property type="molecule type" value="Genomic_DNA"/>
</dbReference>